<sequence>MINTTNRLSHKLGILASSLLISLSSVAFVSANTIYTWVDDNGVTHYSQQPPSPTDSPTNNAFTNKLYSEDIEPKRIGTVAPLKPITQNKQASELEKKAAAITLADKQQAQQVCENAKHSLNVLTTHTKLNKKNNETGEVVAMTEEQRQASIAEQNERIRLFCNI</sequence>
<keyword evidence="1" id="KW-0732">Signal</keyword>
<evidence type="ECO:0000259" key="2">
    <source>
        <dbReference type="Pfam" id="PF13511"/>
    </source>
</evidence>
<evidence type="ECO:0000313" key="3">
    <source>
        <dbReference type="EMBL" id="MCL1137969.1"/>
    </source>
</evidence>
<dbReference type="Pfam" id="PF13511">
    <property type="entry name" value="DUF4124"/>
    <property type="match status" value="1"/>
</dbReference>
<dbReference type="RefSeq" id="WP_248949070.1">
    <property type="nucleotide sequence ID" value="NZ_JAKILB010000002.1"/>
</dbReference>
<evidence type="ECO:0000256" key="1">
    <source>
        <dbReference type="SAM" id="SignalP"/>
    </source>
</evidence>
<dbReference type="AlphaFoldDB" id="A0A9X1Z986"/>
<feature type="signal peptide" evidence="1">
    <location>
        <begin position="1"/>
        <end position="27"/>
    </location>
</feature>
<comment type="caution">
    <text evidence="3">The sequence shown here is derived from an EMBL/GenBank/DDBJ whole genome shotgun (WGS) entry which is preliminary data.</text>
</comment>
<gene>
    <name evidence="3" type="ORF">L2740_05340</name>
</gene>
<evidence type="ECO:0000313" key="4">
    <source>
        <dbReference type="Proteomes" id="UP001139293"/>
    </source>
</evidence>
<protein>
    <submittedName>
        <fullName evidence="3">DUF4124 domain-containing protein</fullName>
    </submittedName>
</protein>
<keyword evidence="4" id="KW-1185">Reference proteome</keyword>
<dbReference type="Proteomes" id="UP001139293">
    <property type="component" value="Unassembled WGS sequence"/>
</dbReference>
<reference evidence="3" key="1">
    <citation type="submission" date="2022-01" db="EMBL/GenBank/DDBJ databases">
        <title>Whole genome-based taxonomy of the Shewanellaceae.</title>
        <authorList>
            <person name="Martin-Rodriguez A.J."/>
        </authorList>
    </citation>
    <scope>NUCLEOTIDE SEQUENCE</scope>
    <source>
        <strain evidence="3">KCTC 23973</strain>
    </source>
</reference>
<dbReference type="InterPro" id="IPR025392">
    <property type="entry name" value="DUF4124"/>
</dbReference>
<accession>A0A9X1Z986</accession>
<feature type="chain" id="PRO_5040846433" evidence="1">
    <location>
        <begin position="28"/>
        <end position="164"/>
    </location>
</feature>
<proteinExistence type="predicted"/>
<dbReference type="EMBL" id="JAKILB010000002">
    <property type="protein sequence ID" value="MCL1137969.1"/>
    <property type="molecule type" value="Genomic_DNA"/>
</dbReference>
<name>A0A9X1Z986_9GAMM</name>
<feature type="domain" description="DUF4124" evidence="2">
    <location>
        <begin position="29"/>
        <end position="56"/>
    </location>
</feature>
<organism evidence="3 4">
    <name type="scientific">Shewanella pneumatophori</name>
    <dbReference type="NCBI Taxonomy" id="314092"/>
    <lineage>
        <taxon>Bacteria</taxon>
        <taxon>Pseudomonadati</taxon>
        <taxon>Pseudomonadota</taxon>
        <taxon>Gammaproteobacteria</taxon>
        <taxon>Alteromonadales</taxon>
        <taxon>Shewanellaceae</taxon>
        <taxon>Shewanella</taxon>
    </lineage>
</organism>